<evidence type="ECO:0000313" key="6">
    <source>
        <dbReference type="EMBL" id="TGY74456.1"/>
    </source>
</evidence>
<comment type="similarity">
    <text evidence="3">Belongs to the HAD-like hydrolase superfamily. CbbY/CbbZ/Gph/YieH family.</text>
</comment>
<dbReference type="Gene3D" id="1.10.150.240">
    <property type="entry name" value="Putative phosphatase, domain 2"/>
    <property type="match status" value="1"/>
</dbReference>
<dbReference type="Pfam" id="PF13419">
    <property type="entry name" value="HAD_2"/>
    <property type="match status" value="1"/>
</dbReference>
<dbReference type="Proteomes" id="UP000186351">
    <property type="component" value="Chromosome"/>
</dbReference>
<dbReference type="GO" id="GO:0006281">
    <property type="term" value="P:DNA repair"/>
    <property type="evidence" value="ECO:0007669"/>
    <property type="project" value="TreeGrafter"/>
</dbReference>
<dbReference type="InterPro" id="IPR041492">
    <property type="entry name" value="HAD_2"/>
</dbReference>
<dbReference type="PANTHER" id="PTHR43434">
    <property type="entry name" value="PHOSPHOGLYCOLATE PHOSPHATASE"/>
    <property type="match status" value="1"/>
</dbReference>
<dbReference type="AlphaFoldDB" id="A0A1B1SAH3"/>
<dbReference type="SFLD" id="SFLDS00003">
    <property type="entry name" value="Haloacid_Dehalogenase"/>
    <property type="match status" value="1"/>
</dbReference>
<dbReference type="GO" id="GO:0005829">
    <property type="term" value="C:cytosol"/>
    <property type="evidence" value="ECO:0007669"/>
    <property type="project" value="TreeGrafter"/>
</dbReference>
<dbReference type="STRING" id="1796646.A4V02_08660"/>
<dbReference type="InterPro" id="IPR023214">
    <property type="entry name" value="HAD_sf"/>
</dbReference>
<comment type="pathway">
    <text evidence="2">Organic acid metabolism; glycolate biosynthesis; glycolate from 2-phosphoglycolate: step 1/1.</text>
</comment>
<keyword evidence="7" id="KW-1185">Reference proteome</keyword>
<accession>A0A1Z2XI77</accession>
<reference evidence="7" key="1">
    <citation type="submission" date="2016-04" db="EMBL/GenBank/DDBJ databases">
        <title>Complete Genome Sequences of Twelve Strains of a Stable Defined Moderately Diverse Mouse Microbiota 2 (sDMDMm2).</title>
        <authorList>
            <person name="Uchimura Y."/>
            <person name="Wyss M."/>
            <person name="Brugiroux S."/>
            <person name="Limenitakis J.P."/>
            <person name="Stecher B."/>
            <person name="McCoy K.D."/>
            <person name="Macpherson A.J."/>
        </authorList>
    </citation>
    <scope>NUCLEOTIDE SEQUENCE [LARGE SCALE GENOMIC DNA]</scope>
    <source>
        <strain evidence="7">YL27</strain>
    </source>
</reference>
<dbReference type="InterPro" id="IPR036412">
    <property type="entry name" value="HAD-like_sf"/>
</dbReference>
<dbReference type="Proteomes" id="UP000306630">
    <property type="component" value="Unassembled WGS sequence"/>
</dbReference>
<evidence type="ECO:0000313" key="5">
    <source>
        <dbReference type="EMBL" id="ANU63790.1"/>
    </source>
</evidence>
<dbReference type="SUPFAM" id="SSF56784">
    <property type="entry name" value="HAD-like"/>
    <property type="match status" value="1"/>
</dbReference>
<dbReference type="InterPro" id="IPR050155">
    <property type="entry name" value="HAD-like_hydrolase_sf"/>
</dbReference>
<dbReference type="EC" id="3.1.3.18" evidence="4"/>
<accession>A0A1B1SAH3</accession>
<dbReference type="KEGG" id="pary:A4V02_08660"/>
<name>A0A1B1SAH3_9BACT</name>
<dbReference type="RefSeq" id="WP_068961091.1">
    <property type="nucleotide sequence ID" value="NZ_CAJTAP010000003.1"/>
</dbReference>
<evidence type="ECO:0000256" key="1">
    <source>
        <dbReference type="ARBA" id="ARBA00000830"/>
    </source>
</evidence>
<organism evidence="5 7">
    <name type="scientific">Muribaculum intestinale</name>
    <dbReference type="NCBI Taxonomy" id="1796646"/>
    <lineage>
        <taxon>Bacteria</taxon>
        <taxon>Pseudomonadati</taxon>
        <taxon>Bacteroidota</taxon>
        <taxon>Bacteroidia</taxon>
        <taxon>Bacteroidales</taxon>
        <taxon>Muribaculaceae</taxon>
        <taxon>Muribaculum</taxon>
    </lineage>
</organism>
<dbReference type="SFLD" id="SFLDG01129">
    <property type="entry name" value="C1.5:_HAD__Beta-PGM__Phosphata"/>
    <property type="match status" value="1"/>
</dbReference>
<keyword evidence="6" id="KW-0378">Hydrolase</keyword>
<gene>
    <name evidence="5" type="ORF">A4V02_08660</name>
    <name evidence="6" type="ORF">E5333_06525</name>
</gene>
<dbReference type="EMBL" id="SRYD01000021">
    <property type="protein sequence ID" value="TGY74456.1"/>
    <property type="molecule type" value="Genomic_DNA"/>
</dbReference>
<reference evidence="5" key="2">
    <citation type="submission" date="2017-04" db="EMBL/GenBank/DDBJ databases">
        <title>Complete Genome Sequences of Twelve Strains of a Stable Defined Moderately Diverse Mouse Microbiota 2 (sDMDMm2).</title>
        <authorList>
            <person name="Uchimura Y."/>
            <person name="Wyss M."/>
            <person name="Brugiroux S."/>
            <person name="Limenitakis J.P."/>
            <person name="Stecher B."/>
            <person name="McCoy K.D."/>
            <person name="Macpherson A.J."/>
        </authorList>
    </citation>
    <scope>NUCLEOTIDE SEQUENCE</scope>
    <source>
        <strain evidence="5">YL27</strain>
    </source>
</reference>
<dbReference type="GeneID" id="65536933"/>
<dbReference type="PROSITE" id="PS01228">
    <property type="entry name" value="COF_1"/>
    <property type="match status" value="1"/>
</dbReference>
<evidence type="ECO:0000313" key="8">
    <source>
        <dbReference type="Proteomes" id="UP000306630"/>
    </source>
</evidence>
<dbReference type="Gene3D" id="3.40.50.1000">
    <property type="entry name" value="HAD superfamily/HAD-like"/>
    <property type="match status" value="1"/>
</dbReference>
<evidence type="ECO:0000256" key="2">
    <source>
        <dbReference type="ARBA" id="ARBA00004818"/>
    </source>
</evidence>
<proteinExistence type="inferred from homology"/>
<evidence type="ECO:0000256" key="3">
    <source>
        <dbReference type="ARBA" id="ARBA00006171"/>
    </source>
</evidence>
<sequence length="221" mass="24207">MKQLVIFDLDGTLLNTIDDLGTATNHALATLGFPKHPISSYPAMVGNGVRRLLQRALPSGLDTDENIGKMRAAFREYYDEHCTDTTVAYPGIPELLHELQSRGIKLAVASNKYHEAVVRLIGHFFPDIDWAVVSGHKDGVPTKPDPSVVFEILTVVPTPKLQVLYVGDSGVDIETARRACIESVGVTWGFRPVSELKAFYADHIVSSPDAILALTEKDINI</sequence>
<evidence type="ECO:0000313" key="7">
    <source>
        <dbReference type="Proteomes" id="UP000186351"/>
    </source>
</evidence>
<dbReference type="PANTHER" id="PTHR43434:SF1">
    <property type="entry name" value="PHOSPHOGLYCOLATE PHOSPHATASE"/>
    <property type="match status" value="1"/>
</dbReference>
<dbReference type="InterPro" id="IPR006439">
    <property type="entry name" value="HAD-SF_hydro_IA"/>
</dbReference>
<dbReference type="InterPro" id="IPR023198">
    <property type="entry name" value="PGP-like_dom2"/>
</dbReference>
<reference evidence="6 8" key="3">
    <citation type="submission" date="2019-04" db="EMBL/GenBank/DDBJ databases">
        <title>Microbes associate with the intestines of laboratory mice.</title>
        <authorList>
            <person name="Navarre W."/>
            <person name="Wong E."/>
            <person name="Huang K."/>
            <person name="Tropini C."/>
            <person name="Ng K."/>
            <person name="Yu B."/>
        </authorList>
    </citation>
    <scope>NUCLEOTIDE SEQUENCE [LARGE SCALE GENOMIC DNA]</scope>
    <source>
        <strain evidence="6 8">NM06_A21</strain>
    </source>
</reference>
<comment type="catalytic activity">
    <reaction evidence="1">
        <text>2-phosphoglycolate + H2O = glycolate + phosphate</text>
        <dbReference type="Rhea" id="RHEA:14369"/>
        <dbReference type="ChEBI" id="CHEBI:15377"/>
        <dbReference type="ChEBI" id="CHEBI:29805"/>
        <dbReference type="ChEBI" id="CHEBI:43474"/>
        <dbReference type="ChEBI" id="CHEBI:58033"/>
        <dbReference type="EC" id="3.1.3.18"/>
    </reaction>
</comment>
<protein>
    <recommendedName>
        <fullName evidence="4">phosphoglycolate phosphatase</fullName>
        <ecNumber evidence="4">3.1.3.18</ecNumber>
    </recommendedName>
</protein>
<dbReference type="EMBL" id="CP015402">
    <property type="protein sequence ID" value="ANU63790.1"/>
    <property type="molecule type" value="Genomic_DNA"/>
</dbReference>
<dbReference type="GO" id="GO:0008967">
    <property type="term" value="F:phosphoglycolate phosphatase activity"/>
    <property type="evidence" value="ECO:0007669"/>
    <property type="project" value="UniProtKB-EC"/>
</dbReference>
<evidence type="ECO:0000256" key="4">
    <source>
        <dbReference type="ARBA" id="ARBA00013078"/>
    </source>
</evidence>
<dbReference type="NCBIfam" id="TIGR01549">
    <property type="entry name" value="HAD-SF-IA-v1"/>
    <property type="match status" value="1"/>
</dbReference>
<dbReference type="OrthoDB" id="9807630at2"/>